<evidence type="ECO:0000256" key="8">
    <source>
        <dbReference type="ARBA" id="ARBA00022691"/>
    </source>
</evidence>
<reference evidence="22" key="2">
    <citation type="submission" date="2025-08" db="UniProtKB">
        <authorList>
            <consortium name="Ensembl"/>
        </authorList>
    </citation>
    <scope>IDENTIFICATION</scope>
</reference>
<dbReference type="GeneTree" id="ENSGT00940000158209"/>
<proteinExistence type="predicted"/>
<dbReference type="InterPro" id="IPR001739">
    <property type="entry name" value="Methyl_CpG_DNA-bd"/>
</dbReference>
<evidence type="ECO:0000256" key="9">
    <source>
        <dbReference type="ARBA" id="ARBA00022723"/>
    </source>
</evidence>
<dbReference type="eggNOG" id="KOG1141">
    <property type="taxonomic scope" value="Eukaryota"/>
</dbReference>
<feature type="compositionally biased region" description="Basic and acidic residues" evidence="19">
    <location>
        <begin position="532"/>
        <end position="541"/>
    </location>
</feature>
<dbReference type="InterPro" id="IPR051516">
    <property type="entry name" value="SETDB_methyltransferase"/>
</dbReference>
<keyword evidence="7" id="KW-0808">Transferase</keyword>
<dbReference type="CDD" id="cd00122">
    <property type="entry name" value="MBD"/>
    <property type="match status" value="1"/>
</dbReference>
<evidence type="ECO:0000256" key="4">
    <source>
        <dbReference type="ARBA" id="ARBA00022473"/>
    </source>
</evidence>
<dbReference type="Proteomes" id="UP000018468">
    <property type="component" value="Linkage group LG17"/>
</dbReference>
<dbReference type="GO" id="GO:0005694">
    <property type="term" value="C:chromosome"/>
    <property type="evidence" value="ECO:0007669"/>
    <property type="project" value="UniProtKB-SubCell"/>
</dbReference>
<keyword evidence="11" id="KW-0862">Zinc</keyword>
<evidence type="ECO:0000256" key="10">
    <source>
        <dbReference type="ARBA" id="ARBA00022776"/>
    </source>
</evidence>
<dbReference type="PANTHER" id="PTHR46024">
    <property type="entry name" value="HISTONE-LYSINE N-METHYLTRANSFERASE EGGLESS"/>
    <property type="match status" value="1"/>
</dbReference>
<feature type="domain" description="Pre-SET" evidence="21">
    <location>
        <begin position="309"/>
        <end position="378"/>
    </location>
</feature>
<dbReference type="InterPro" id="IPR046341">
    <property type="entry name" value="SET_dom_sf"/>
</dbReference>
<dbReference type="GO" id="GO:0008270">
    <property type="term" value="F:zinc ion binding"/>
    <property type="evidence" value="ECO:0007669"/>
    <property type="project" value="InterPro"/>
</dbReference>
<evidence type="ECO:0000256" key="19">
    <source>
        <dbReference type="SAM" id="MobiDB-lite"/>
    </source>
</evidence>
<reference evidence="22" key="3">
    <citation type="submission" date="2025-09" db="UniProtKB">
        <authorList>
            <consortium name="Ensembl"/>
        </authorList>
    </citation>
    <scope>IDENTIFICATION</scope>
</reference>
<dbReference type="InterPro" id="IPR007728">
    <property type="entry name" value="Pre-SET_dom"/>
</dbReference>
<keyword evidence="3" id="KW-0158">Chromosome</keyword>
<keyword evidence="23" id="KW-1185">Reference proteome</keyword>
<evidence type="ECO:0000256" key="12">
    <source>
        <dbReference type="ARBA" id="ARBA00022853"/>
    </source>
</evidence>
<dbReference type="GO" id="GO:0070828">
    <property type="term" value="P:heterochromatin organization"/>
    <property type="evidence" value="ECO:0000318"/>
    <property type="project" value="GO_Central"/>
</dbReference>
<evidence type="ECO:0000313" key="22">
    <source>
        <dbReference type="Ensembl" id="ENSLOCP00000011898.1"/>
    </source>
</evidence>
<dbReference type="EMBL" id="AHAT01003522">
    <property type="status" value="NOT_ANNOTATED_CDS"/>
    <property type="molecule type" value="Genomic_DNA"/>
</dbReference>
<dbReference type="Pfam" id="PF00856">
    <property type="entry name" value="SET"/>
    <property type="match status" value="1"/>
</dbReference>
<dbReference type="Pfam" id="PF01429">
    <property type="entry name" value="MBD"/>
    <property type="match status" value="1"/>
</dbReference>
<evidence type="ECO:0000256" key="7">
    <source>
        <dbReference type="ARBA" id="ARBA00022679"/>
    </source>
</evidence>
<dbReference type="Pfam" id="PF05033">
    <property type="entry name" value="Pre-SET"/>
    <property type="match status" value="1"/>
</dbReference>
<keyword evidence="10" id="KW-0498">Mitosis</keyword>
<dbReference type="GO" id="GO:0046974">
    <property type="term" value="F:histone H3K9 methyltransferase activity"/>
    <property type="evidence" value="ECO:0000318"/>
    <property type="project" value="GO_Central"/>
</dbReference>
<feature type="region of interest" description="Disordered" evidence="19">
    <location>
        <begin position="419"/>
        <end position="496"/>
    </location>
</feature>
<evidence type="ECO:0000256" key="17">
    <source>
        <dbReference type="ARBA" id="ARBA00042995"/>
    </source>
</evidence>
<dbReference type="Gene3D" id="2.170.270.10">
    <property type="entry name" value="SET domain"/>
    <property type="match status" value="2"/>
</dbReference>
<dbReference type="InterPro" id="IPR001214">
    <property type="entry name" value="SET_dom"/>
</dbReference>
<dbReference type="PROSITE" id="PS50280">
    <property type="entry name" value="SET"/>
    <property type="match status" value="1"/>
</dbReference>
<feature type="domain" description="SET" evidence="20">
    <location>
        <begin position="381"/>
        <end position="692"/>
    </location>
</feature>
<dbReference type="EMBL" id="AHAT01003523">
    <property type="status" value="NOT_ANNOTATED_CDS"/>
    <property type="molecule type" value="Genomic_DNA"/>
</dbReference>
<keyword evidence="6" id="KW-0132">Cell division</keyword>
<evidence type="ECO:0000256" key="1">
    <source>
        <dbReference type="ARBA" id="ARBA00004123"/>
    </source>
</evidence>
<keyword evidence="13" id="KW-0539">Nucleus</keyword>
<keyword evidence="12" id="KW-0156">Chromatin regulator</keyword>
<dbReference type="SUPFAM" id="SSF82199">
    <property type="entry name" value="SET domain"/>
    <property type="match status" value="1"/>
</dbReference>
<keyword evidence="14" id="KW-0131">Cell cycle</keyword>
<evidence type="ECO:0000256" key="11">
    <source>
        <dbReference type="ARBA" id="ARBA00022833"/>
    </source>
</evidence>
<dbReference type="InterPro" id="IPR016177">
    <property type="entry name" value="DNA-bd_dom_sf"/>
</dbReference>
<dbReference type="SMART" id="SM00317">
    <property type="entry name" value="SET"/>
    <property type="match status" value="1"/>
</dbReference>
<evidence type="ECO:0000259" key="20">
    <source>
        <dbReference type="PROSITE" id="PS50280"/>
    </source>
</evidence>
<sequence length="717" mass="79679">MNSLSLGKCLGEDPTSEVEKAKIFWSKLQTRNQVDHAFDLLNTYLKSLKEGIKDQSATNQEYVRAMNIMLEVGMRNCFIKEHDTFEEIILSAETAVAEEKSDLWNSKEDLDCENVADDTSLDDQRNQENGPCSGVSAPPGDLPVPGPAGARAFLPHDCHRACLPCRPLTDEQLRGQDPLGIPALCHFHRLSARRTRGPGEGEPTFDVSYRAPCGRTLRGFGEVARFLREAECDFLHLDYFSFSPAVEVRRGLALGEPLVFERDLSRGAELVAVQLYNDADEAKPEAFRYRKDRWPYGCFIGDPGALFVDCCDCTDGCTDTTKCACLKLSLKAKNGEKAKTQLYTNKRLLRPIPSGIYECGPWCACDRRRCLNRVVQHGLRVKLQVFRTLDRGWGVRCLHDLDQGTFVCTYAGKILRKDPAPGSGPEAMRGNGQEEERRDAPQSSGKRKRGEPPSDDDVEVVEETREEQRAAEDPSLLGSLNEKSAPCAKLSPQSPAIRRPVSKTALLHVQLDKMVKENSFTIPYSSSDEEDLREKSKERVRIPASAETTDWPQVKALAEQAAEALGVPNRVEGGALRGEDSRTPHQAQSEEEGDVNSLGTWSVGEDSNDEGMPSKARAAQKVEKGQKNTHEFTYYLDATEEGNVGRFLNHSCCPNLFVQSVFTDSHNKNFPCVAFFTKGYVKAGTELTWNYTCRTGSTPNQDNPCQCELKMGQNTLA</sequence>
<evidence type="ECO:0000256" key="6">
    <source>
        <dbReference type="ARBA" id="ARBA00022618"/>
    </source>
</evidence>
<dbReference type="GO" id="GO:0140947">
    <property type="term" value="F:histone H3K9me2 methyltransferase activity"/>
    <property type="evidence" value="ECO:0007669"/>
    <property type="project" value="UniProtKB-EC"/>
</dbReference>
<dbReference type="Gene3D" id="3.30.890.10">
    <property type="entry name" value="Methyl-cpg-binding Protein 2, Chain A"/>
    <property type="match status" value="1"/>
</dbReference>
<dbReference type="Ensembl" id="ENSLOCT00000011919.1">
    <property type="protein sequence ID" value="ENSLOCP00000011898.1"/>
    <property type="gene ID" value="ENSLOCG00000009739.1"/>
</dbReference>
<dbReference type="PANTHER" id="PTHR46024:SF3">
    <property type="entry name" value="HISTONE-LYSINE N-METHYLTRANSFERASE SETDB2"/>
    <property type="match status" value="1"/>
</dbReference>
<feature type="region of interest" description="Disordered" evidence="19">
    <location>
        <begin position="119"/>
        <end position="146"/>
    </location>
</feature>
<feature type="region of interest" description="Disordered" evidence="19">
    <location>
        <begin position="567"/>
        <end position="624"/>
    </location>
</feature>
<reference evidence="23" key="1">
    <citation type="submission" date="2011-12" db="EMBL/GenBank/DDBJ databases">
        <title>The Draft Genome of Lepisosteus oculatus.</title>
        <authorList>
            <consortium name="The Broad Institute Genome Assembly &amp; Analysis Group"/>
            <consortium name="Computational R&amp;D Group"/>
            <consortium name="and Sequencing Platform"/>
            <person name="Di Palma F."/>
            <person name="Alfoldi J."/>
            <person name="Johnson J."/>
            <person name="Berlin A."/>
            <person name="Gnerre S."/>
            <person name="Jaffe D."/>
            <person name="MacCallum I."/>
            <person name="Young S."/>
            <person name="Walker B.J."/>
            <person name="Lander E.S."/>
            <person name="Lindblad-Toh K."/>
        </authorList>
    </citation>
    <scope>NUCLEOTIDE SEQUENCE [LARGE SCALE GENOMIC DNA]</scope>
</reference>
<dbReference type="GO" id="GO:0005634">
    <property type="term" value="C:nucleus"/>
    <property type="evidence" value="ECO:0000318"/>
    <property type="project" value="GO_Central"/>
</dbReference>
<evidence type="ECO:0000256" key="3">
    <source>
        <dbReference type="ARBA" id="ARBA00022454"/>
    </source>
</evidence>
<dbReference type="GO" id="GO:0003677">
    <property type="term" value="F:DNA binding"/>
    <property type="evidence" value="ECO:0007669"/>
    <property type="project" value="InterPro"/>
</dbReference>
<dbReference type="EC" id="2.1.1.366" evidence="15"/>
<dbReference type="OMA" id="IKGMYIS"/>
<dbReference type="AlphaFoldDB" id="W5MU39"/>
<organism evidence="22 23">
    <name type="scientific">Lepisosteus oculatus</name>
    <name type="common">Spotted gar</name>
    <dbReference type="NCBI Taxonomy" id="7918"/>
    <lineage>
        <taxon>Eukaryota</taxon>
        <taxon>Metazoa</taxon>
        <taxon>Chordata</taxon>
        <taxon>Craniata</taxon>
        <taxon>Vertebrata</taxon>
        <taxon>Euteleostomi</taxon>
        <taxon>Actinopterygii</taxon>
        <taxon>Neopterygii</taxon>
        <taxon>Holostei</taxon>
        <taxon>Semionotiformes</taxon>
        <taxon>Lepisosteidae</taxon>
        <taxon>Lepisosteus</taxon>
    </lineage>
</organism>
<dbReference type="STRING" id="7918.ENSLOCP00000011898"/>
<name>W5MU39_LEPOC</name>
<dbReference type="SMART" id="SM00468">
    <property type="entry name" value="PreSET"/>
    <property type="match status" value="1"/>
</dbReference>
<evidence type="ECO:0000256" key="15">
    <source>
        <dbReference type="ARBA" id="ARBA00039052"/>
    </source>
</evidence>
<evidence type="ECO:0000313" key="23">
    <source>
        <dbReference type="Proteomes" id="UP000018468"/>
    </source>
</evidence>
<evidence type="ECO:0000256" key="14">
    <source>
        <dbReference type="ARBA" id="ARBA00023306"/>
    </source>
</evidence>
<evidence type="ECO:0000256" key="13">
    <source>
        <dbReference type="ARBA" id="ARBA00023242"/>
    </source>
</evidence>
<evidence type="ECO:0000256" key="18">
    <source>
        <dbReference type="ARBA" id="ARBA00049087"/>
    </source>
</evidence>
<dbReference type="GO" id="GO:0032259">
    <property type="term" value="P:methylation"/>
    <property type="evidence" value="ECO:0007669"/>
    <property type="project" value="UniProtKB-KW"/>
</dbReference>
<evidence type="ECO:0000256" key="16">
    <source>
        <dbReference type="ARBA" id="ARBA00040299"/>
    </source>
</evidence>
<protein>
    <recommendedName>
        <fullName evidence="16">Histone-lysine N-methyltransferase SETDB2</fullName>
        <ecNumber evidence="15">2.1.1.366</ecNumber>
    </recommendedName>
    <alternativeName>
        <fullName evidence="17">SET domain bifurcated 2</fullName>
    </alternativeName>
</protein>
<keyword evidence="4" id="KW-0217">Developmental protein</keyword>
<dbReference type="SMART" id="SM00391">
    <property type="entry name" value="MBD"/>
    <property type="match status" value="1"/>
</dbReference>
<dbReference type="Bgee" id="ENSLOCG00000009739">
    <property type="expression patterns" value="Expressed in ovary and 13 other cell types or tissues"/>
</dbReference>
<evidence type="ECO:0000259" key="21">
    <source>
        <dbReference type="PROSITE" id="PS50867"/>
    </source>
</evidence>
<feature type="region of interest" description="Disordered" evidence="19">
    <location>
        <begin position="525"/>
        <end position="547"/>
    </location>
</feature>
<keyword evidence="5" id="KW-0489">Methyltransferase</keyword>
<dbReference type="SUPFAM" id="SSF54171">
    <property type="entry name" value="DNA-binding domain"/>
    <property type="match status" value="1"/>
</dbReference>
<dbReference type="PROSITE" id="PS50867">
    <property type="entry name" value="PRE_SET"/>
    <property type="match status" value="1"/>
</dbReference>
<keyword evidence="8" id="KW-0949">S-adenosyl-L-methionine</keyword>
<evidence type="ECO:0000256" key="2">
    <source>
        <dbReference type="ARBA" id="ARBA00004286"/>
    </source>
</evidence>
<dbReference type="GO" id="GO:0051301">
    <property type="term" value="P:cell division"/>
    <property type="evidence" value="ECO:0007669"/>
    <property type="project" value="UniProtKB-KW"/>
</dbReference>
<accession>W5MU39</accession>
<comment type="subcellular location">
    <subcellularLocation>
        <location evidence="2">Chromosome</location>
    </subcellularLocation>
    <subcellularLocation>
        <location evidence="1">Nucleus</location>
    </subcellularLocation>
</comment>
<dbReference type="GO" id="GO:0010629">
    <property type="term" value="P:negative regulation of gene expression"/>
    <property type="evidence" value="ECO:0000318"/>
    <property type="project" value="GO_Central"/>
</dbReference>
<dbReference type="InParanoid" id="W5MU39"/>
<feature type="compositionally biased region" description="Basic and acidic residues" evidence="19">
    <location>
        <begin position="462"/>
        <end position="472"/>
    </location>
</feature>
<evidence type="ECO:0000256" key="5">
    <source>
        <dbReference type="ARBA" id="ARBA00022603"/>
    </source>
</evidence>
<comment type="catalytic activity">
    <reaction evidence="18">
        <text>N(6),N(6)-dimethyl-L-lysyl(9)-[histone H3] + S-adenosyl-L-methionine = N(6),N(6),N(6)-trimethyl-L-lysyl(9)-[histone H3] + S-adenosyl-L-homocysteine + H(+)</text>
        <dbReference type="Rhea" id="RHEA:60288"/>
        <dbReference type="Rhea" id="RHEA-COMP:15538"/>
        <dbReference type="Rhea" id="RHEA-COMP:15541"/>
        <dbReference type="ChEBI" id="CHEBI:15378"/>
        <dbReference type="ChEBI" id="CHEBI:57856"/>
        <dbReference type="ChEBI" id="CHEBI:59789"/>
        <dbReference type="ChEBI" id="CHEBI:61961"/>
        <dbReference type="ChEBI" id="CHEBI:61976"/>
        <dbReference type="EC" id="2.1.1.366"/>
    </reaction>
</comment>
<keyword evidence="9" id="KW-0479">Metal-binding</keyword>